<organism evidence="4 5">
    <name type="scientific">Streptomyces flavotricini</name>
    <dbReference type="NCBI Taxonomy" id="66888"/>
    <lineage>
        <taxon>Bacteria</taxon>
        <taxon>Bacillati</taxon>
        <taxon>Actinomycetota</taxon>
        <taxon>Actinomycetes</taxon>
        <taxon>Kitasatosporales</taxon>
        <taxon>Streptomycetaceae</taxon>
        <taxon>Streptomyces</taxon>
    </lineage>
</organism>
<dbReference type="EMBL" id="JAINUL010000001">
    <property type="protein sequence ID" value="MCC0100453.1"/>
    <property type="molecule type" value="Genomic_DNA"/>
</dbReference>
<reference evidence="4 5" key="1">
    <citation type="submission" date="2021-08" db="EMBL/GenBank/DDBJ databases">
        <title>Genomic Architecture of Streptomyces flavotricini NGL1 and Streptomyces erythrochromogenes HMS4 With Differential Plant Beneficial attributes and laccase production capabilities.</title>
        <authorList>
            <person name="Salwan R."/>
            <person name="Kaur R."/>
            <person name="Sharma V."/>
        </authorList>
    </citation>
    <scope>NUCLEOTIDE SEQUENCE [LARGE SCALE GENOMIC DNA]</scope>
    <source>
        <strain evidence="4 5">NGL1</strain>
    </source>
</reference>
<evidence type="ECO:0000259" key="3">
    <source>
        <dbReference type="Pfam" id="PF19803"/>
    </source>
</evidence>
<feature type="domain" description="DUF6286" evidence="3">
    <location>
        <begin position="193"/>
        <end position="294"/>
    </location>
</feature>
<keyword evidence="2" id="KW-0472">Membrane</keyword>
<feature type="transmembrane region" description="Helical" evidence="2">
    <location>
        <begin position="131"/>
        <end position="149"/>
    </location>
</feature>
<feature type="transmembrane region" description="Helical" evidence="2">
    <location>
        <begin position="180"/>
        <end position="201"/>
    </location>
</feature>
<protein>
    <submittedName>
        <fullName evidence="4">DUF6286 domain-containing protein</fullName>
    </submittedName>
</protein>
<keyword evidence="2" id="KW-0812">Transmembrane</keyword>
<dbReference type="Proteomes" id="UP001520654">
    <property type="component" value="Unassembled WGS sequence"/>
</dbReference>
<dbReference type="InterPro" id="IPR046253">
    <property type="entry name" value="DUF6286"/>
</dbReference>
<feature type="compositionally biased region" description="Basic and acidic residues" evidence="1">
    <location>
        <begin position="308"/>
        <end position="321"/>
    </location>
</feature>
<sequence length="321" mass="33517">MTAPAARGSTTIADKAVRKIAERAAGEVLPAALAGTAKGSASVHGRRASIALDVALPYPAPLSETLRSVQQHVTDRTRQLTGLEVTSPHVSVTRLAGHKAGATESAPTAPADAPVPASTRSARRWWSARRAPMAVVVLVAATACAAVTADVIRVHATHHAAAAWRLRVVDWLAGHGPGDLAVTIAALAAAGAGAWLLALALTPGRRGQLTLTADDRRANIAVDRSTVATLVRDAVGDFDGVEAVRVRPGRRSLTVRASLAFGDREAALRQATDATDRVLADCLLRRTLRRTVTITAEPTRQTPLRTADPARTKAELKGPTP</sequence>
<gene>
    <name evidence="4" type="ORF">K7B10_37925</name>
</gene>
<keyword evidence="2" id="KW-1133">Transmembrane helix</keyword>
<name>A0ABS8EHZ4_9ACTN</name>
<accession>A0ABS8EHZ4</accession>
<feature type="region of interest" description="Disordered" evidence="1">
    <location>
        <begin position="295"/>
        <end position="321"/>
    </location>
</feature>
<evidence type="ECO:0000313" key="5">
    <source>
        <dbReference type="Proteomes" id="UP001520654"/>
    </source>
</evidence>
<evidence type="ECO:0000313" key="4">
    <source>
        <dbReference type="EMBL" id="MCC0100453.1"/>
    </source>
</evidence>
<proteinExistence type="predicted"/>
<evidence type="ECO:0000256" key="1">
    <source>
        <dbReference type="SAM" id="MobiDB-lite"/>
    </source>
</evidence>
<keyword evidence="5" id="KW-1185">Reference proteome</keyword>
<feature type="region of interest" description="Disordered" evidence="1">
    <location>
        <begin position="96"/>
        <end position="118"/>
    </location>
</feature>
<feature type="compositionally biased region" description="Low complexity" evidence="1">
    <location>
        <begin position="106"/>
        <end position="118"/>
    </location>
</feature>
<comment type="caution">
    <text evidence="4">The sequence shown here is derived from an EMBL/GenBank/DDBJ whole genome shotgun (WGS) entry which is preliminary data.</text>
</comment>
<evidence type="ECO:0000256" key="2">
    <source>
        <dbReference type="SAM" id="Phobius"/>
    </source>
</evidence>
<dbReference type="Pfam" id="PF19803">
    <property type="entry name" value="DUF6286"/>
    <property type="match status" value="1"/>
</dbReference>
<dbReference type="RefSeq" id="WP_229344051.1">
    <property type="nucleotide sequence ID" value="NZ_JAINUL010000001.1"/>
</dbReference>